<evidence type="ECO:0000313" key="5">
    <source>
        <dbReference type="Proteomes" id="UP001056707"/>
    </source>
</evidence>
<evidence type="ECO:0000313" key="4">
    <source>
        <dbReference type="EMBL" id="USS84707.1"/>
    </source>
</evidence>
<proteinExistence type="predicted"/>
<gene>
    <name evidence="4" type="ORF">M3M35_05205</name>
</gene>
<dbReference type="EMBL" id="CP097116">
    <property type="protein sequence ID" value="USS84707.1"/>
    <property type="molecule type" value="Genomic_DNA"/>
</dbReference>
<evidence type="ECO:0000256" key="1">
    <source>
        <dbReference type="SAM" id="SignalP"/>
    </source>
</evidence>
<reference evidence="4" key="1">
    <citation type="submission" date="2022-05" db="EMBL/GenBank/DDBJ databases">
        <authorList>
            <person name="Oliphant S.A."/>
            <person name="Watson-Haigh N.S."/>
            <person name="Sumby K.M."/>
            <person name="Gardner J.M."/>
            <person name="Jiranek V."/>
        </authorList>
    </citation>
    <scope>NUCLEOTIDE SEQUENCE</scope>
    <source>
        <strain evidence="4">KI16_H9</strain>
    </source>
</reference>
<dbReference type="InterPro" id="IPR021759">
    <property type="entry name" value="WxLIP_HBD"/>
</dbReference>
<evidence type="ECO:0000259" key="2">
    <source>
        <dbReference type="Pfam" id="PF06030"/>
    </source>
</evidence>
<dbReference type="Proteomes" id="UP001056707">
    <property type="component" value="Chromosome"/>
</dbReference>
<name>A0ABY5BM64_9LACO</name>
<organism evidence="4 5">
    <name type="scientific">Fructilactobacillus myrtifloralis</name>
    <dbReference type="NCBI Taxonomy" id="2940301"/>
    <lineage>
        <taxon>Bacteria</taxon>
        <taxon>Bacillati</taxon>
        <taxon>Bacillota</taxon>
        <taxon>Bacilli</taxon>
        <taxon>Lactobacillales</taxon>
        <taxon>Lactobacillaceae</taxon>
        <taxon>Fructilactobacillus</taxon>
    </lineage>
</organism>
<feature type="domain" description="WxL Interacting Protein peptidoglycan binding" evidence="2">
    <location>
        <begin position="41"/>
        <end position="157"/>
    </location>
</feature>
<accession>A0ABY5BM64</accession>
<feature type="domain" description="WxL Interacting Protein host binding" evidence="3">
    <location>
        <begin position="165"/>
        <end position="288"/>
    </location>
</feature>
<dbReference type="InterPro" id="IPR010317">
    <property type="entry name" value="WxLIP_PGBD"/>
</dbReference>
<feature type="chain" id="PRO_5045739697" evidence="1">
    <location>
        <begin position="32"/>
        <end position="291"/>
    </location>
</feature>
<dbReference type="Pfam" id="PF06030">
    <property type="entry name" value="WxLIP_PGBD"/>
    <property type="match status" value="1"/>
</dbReference>
<feature type="signal peptide" evidence="1">
    <location>
        <begin position="1"/>
        <end position="31"/>
    </location>
</feature>
<keyword evidence="1" id="KW-0732">Signal</keyword>
<dbReference type="RefSeq" id="WP_252749610.1">
    <property type="nucleotide sequence ID" value="NZ_CP097116.1"/>
</dbReference>
<evidence type="ECO:0000259" key="3">
    <source>
        <dbReference type="Pfam" id="PF11797"/>
    </source>
</evidence>
<protein>
    <submittedName>
        <fullName evidence="4">DUF916 and DUF3324 domain-containing protein</fullName>
    </submittedName>
</protein>
<keyword evidence="5" id="KW-1185">Reference proteome</keyword>
<dbReference type="Pfam" id="PF11797">
    <property type="entry name" value="WxLIP_HBD"/>
    <property type="match status" value="1"/>
</dbReference>
<sequence>MNNMTNKRLRYLIGILCAGVCLLATPSTSWAQNTPDAPDNFSVSPLLGDLPLQPGQRYFALRSQDNTTYKLPILVKNDSELPMKVTTNFNNAVTADNGTISYTNHQAQPRGRNSLTNKLSGSRTRHLTLEPHSNQVVIYELHTGRQGTGVTLGGITATSMVDRQGEIKNTVTFVNGVELNSGQNRPVLSSLRLQRVFVAPRSDGAIVVAKVANPKPQLLQHLRGKITVKQGKRTILTQPLKDVSIAPNSTVKFTLPPKQMPAGNYQVVLQLHKGHQATSLHRNLVIKRSLN</sequence>